<dbReference type="Gene3D" id="1.10.3380.10">
    <property type="entry name" value="Sec63 N-terminal domain-like domain"/>
    <property type="match status" value="2"/>
</dbReference>
<dbReference type="GO" id="GO:0005681">
    <property type="term" value="C:spliceosomal complex"/>
    <property type="evidence" value="ECO:0007669"/>
    <property type="project" value="UniProtKB-KW"/>
</dbReference>
<dbReference type="InterPro" id="IPR001650">
    <property type="entry name" value="Helicase_C-like"/>
</dbReference>
<dbReference type="CDD" id="cd18795">
    <property type="entry name" value="SF2_C_Ski2"/>
    <property type="match status" value="2"/>
</dbReference>
<keyword evidence="6" id="KW-0067">ATP-binding</keyword>
<dbReference type="InterPro" id="IPR036388">
    <property type="entry name" value="WH-like_DNA-bd_sf"/>
</dbReference>
<dbReference type="InterPro" id="IPR004179">
    <property type="entry name" value="Sec63-dom"/>
</dbReference>
<dbReference type="InterPro" id="IPR035892">
    <property type="entry name" value="C2_domain_sf"/>
</dbReference>
<dbReference type="FunFam" id="1.10.150.20:FF:000004">
    <property type="entry name" value="U5 small nuclear ribonucleoprotein helicase"/>
    <property type="match status" value="1"/>
</dbReference>
<dbReference type="Pfam" id="PF00271">
    <property type="entry name" value="Helicase_C"/>
    <property type="match status" value="2"/>
</dbReference>
<dbReference type="InterPro" id="IPR036390">
    <property type="entry name" value="WH_DNA-bd_sf"/>
</dbReference>
<evidence type="ECO:0000256" key="7">
    <source>
        <dbReference type="ARBA" id="ARBA00023187"/>
    </source>
</evidence>
<dbReference type="FunCoup" id="A0A2I4DS06">
    <property type="interactions" value="3907"/>
</dbReference>
<dbReference type="SUPFAM" id="SSF81296">
    <property type="entry name" value="E set domains"/>
    <property type="match status" value="1"/>
</dbReference>
<dbReference type="Pfam" id="PF00270">
    <property type="entry name" value="DEAD"/>
    <property type="match status" value="2"/>
</dbReference>
<dbReference type="FunFam" id="1.10.3380.10:FF:000001">
    <property type="entry name" value="U5 small nuclear ribonucleoprotein helicase"/>
    <property type="match status" value="1"/>
</dbReference>
<dbReference type="RefSeq" id="XP_018809929.1">
    <property type="nucleotide sequence ID" value="XM_018954384.2"/>
</dbReference>
<dbReference type="Pfam" id="PF02889">
    <property type="entry name" value="Sec63"/>
    <property type="match status" value="2"/>
</dbReference>
<organism evidence="11 12">
    <name type="scientific">Juglans regia</name>
    <name type="common">English walnut</name>
    <dbReference type="NCBI Taxonomy" id="51240"/>
    <lineage>
        <taxon>Eukaryota</taxon>
        <taxon>Viridiplantae</taxon>
        <taxon>Streptophyta</taxon>
        <taxon>Embryophyta</taxon>
        <taxon>Tracheophyta</taxon>
        <taxon>Spermatophyta</taxon>
        <taxon>Magnoliopsida</taxon>
        <taxon>eudicotyledons</taxon>
        <taxon>Gunneridae</taxon>
        <taxon>Pentapetalae</taxon>
        <taxon>rosids</taxon>
        <taxon>fabids</taxon>
        <taxon>Fagales</taxon>
        <taxon>Juglandaceae</taxon>
        <taxon>Juglans</taxon>
    </lineage>
</organism>
<comment type="function">
    <text evidence="9">RNA helicase that plays an essential role in pre-mRNA splicing as component of the U5 snRNP and U4/U6-U5 tri-snRNP complexes. Involved in spliceosome assembly, activation and disassembly.</text>
</comment>
<dbReference type="InterPro" id="IPR050474">
    <property type="entry name" value="Hel308_SKI2-like"/>
</dbReference>
<dbReference type="EC" id="3.6.4.13" evidence="1"/>
<feature type="compositionally biased region" description="Polar residues" evidence="10">
    <location>
        <begin position="311"/>
        <end position="327"/>
    </location>
</feature>
<dbReference type="SMART" id="SM00487">
    <property type="entry name" value="DEXDc"/>
    <property type="match status" value="2"/>
</dbReference>
<dbReference type="GO" id="GO:0008380">
    <property type="term" value="P:RNA splicing"/>
    <property type="evidence" value="ECO:0007669"/>
    <property type="project" value="UniProtKB-KW"/>
</dbReference>
<evidence type="ECO:0000256" key="6">
    <source>
        <dbReference type="ARBA" id="ARBA00022840"/>
    </source>
</evidence>
<proteinExistence type="predicted"/>
<dbReference type="Gene3D" id="2.60.40.150">
    <property type="entry name" value="C2 domain"/>
    <property type="match status" value="2"/>
</dbReference>
<dbReference type="Pfam" id="PF24557">
    <property type="entry name" value="DExH14_plug"/>
    <property type="match status" value="1"/>
</dbReference>
<keyword evidence="7" id="KW-0508">mRNA splicing</keyword>
<dbReference type="Gene3D" id="1.10.10.10">
    <property type="entry name" value="Winged helix-like DNA-binding domain superfamily/Winged helix DNA-binding domain"/>
    <property type="match status" value="2"/>
</dbReference>
<feature type="compositionally biased region" description="Basic and acidic residues" evidence="10">
    <location>
        <begin position="328"/>
        <end position="348"/>
    </location>
</feature>
<dbReference type="OrthoDB" id="5575at2759"/>
<dbReference type="FunFam" id="1.10.10.10:FF:000012">
    <property type="entry name" value="U5 small nuclear ribonucleoprotein helicase"/>
    <property type="match status" value="1"/>
</dbReference>
<gene>
    <name evidence="12" type="primary">LOC108982901</name>
</gene>
<name>A0A2I4DS06_JUGRE</name>
<reference evidence="12" key="1">
    <citation type="submission" date="2025-08" db="UniProtKB">
        <authorList>
            <consortium name="RefSeq"/>
        </authorList>
    </citation>
    <scope>IDENTIFICATION</scope>
    <source>
        <tissue evidence="12">Leaves</tissue>
    </source>
</reference>
<dbReference type="InterPro" id="IPR011545">
    <property type="entry name" value="DEAD/DEAH_box_helicase_dom"/>
</dbReference>
<dbReference type="SMART" id="SM00973">
    <property type="entry name" value="Sec63"/>
    <property type="match status" value="2"/>
</dbReference>
<dbReference type="Gene3D" id="1.10.150.20">
    <property type="entry name" value="5' to 3' exonuclease, C-terminal subdomain"/>
    <property type="match status" value="1"/>
</dbReference>
<dbReference type="GO" id="GO:0005524">
    <property type="term" value="F:ATP binding"/>
    <property type="evidence" value="ECO:0007669"/>
    <property type="project" value="UniProtKB-KW"/>
</dbReference>
<dbReference type="Gene3D" id="3.40.50.300">
    <property type="entry name" value="P-loop containing nucleotide triphosphate hydrolases"/>
    <property type="match status" value="4"/>
</dbReference>
<evidence type="ECO:0000256" key="1">
    <source>
        <dbReference type="ARBA" id="ARBA00012552"/>
    </source>
</evidence>
<dbReference type="Pfam" id="PF23445">
    <property type="entry name" value="WHD_SNRNP200"/>
    <property type="match status" value="2"/>
</dbReference>
<dbReference type="CDD" id="cd18022">
    <property type="entry name" value="DEXHc_ASCC3_2"/>
    <property type="match status" value="1"/>
</dbReference>
<evidence type="ECO:0000256" key="4">
    <source>
        <dbReference type="ARBA" id="ARBA00022801"/>
    </source>
</evidence>
<dbReference type="PANTHER" id="PTHR47961:SF13">
    <property type="entry name" value="ACTIVATING SIGNAL COINTEGRATOR 1 COMPLEX SUBUNIT 3"/>
    <property type="match status" value="1"/>
</dbReference>
<dbReference type="PROSITE" id="PS51192">
    <property type="entry name" value="HELICASE_ATP_BIND_1"/>
    <property type="match status" value="2"/>
</dbReference>
<feature type="region of interest" description="Disordered" evidence="10">
    <location>
        <begin position="311"/>
        <end position="351"/>
    </location>
</feature>
<dbReference type="GO" id="GO:0003724">
    <property type="term" value="F:RNA helicase activity"/>
    <property type="evidence" value="ECO:0000318"/>
    <property type="project" value="GO_Central"/>
</dbReference>
<dbReference type="Proteomes" id="UP000235220">
    <property type="component" value="Chromosome 2"/>
</dbReference>
<dbReference type="FunFam" id="2.60.40.150:FF:000004">
    <property type="entry name" value="RNA helicase, activating signal cointegrator 1"/>
    <property type="match status" value="1"/>
</dbReference>
<dbReference type="InterPro" id="IPR056379">
    <property type="entry name" value="DExH14_plug"/>
</dbReference>
<keyword evidence="11" id="KW-1185">Reference proteome</keyword>
<comment type="catalytic activity">
    <reaction evidence="8">
        <text>ATP + H2O = ADP + phosphate + H(+)</text>
        <dbReference type="Rhea" id="RHEA:13065"/>
        <dbReference type="ChEBI" id="CHEBI:15377"/>
        <dbReference type="ChEBI" id="CHEBI:15378"/>
        <dbReference type="ChEBI" id="CHEBI:30616"/>
        <dbReference type="ChEBI" id="CHEBI:43474"/>
        <dbReference type="ChEBI" id="CHEBI:456216"/>
        <dbReference type="EC" id="3.6.4.13"/>
    </reaction>
</comment>
<dbReference type="InterPro" id="IPR057842">
    <property type="entry name" value="WH_MER3"/>
</dbReference>
<dbReference type="FunFam" id="1.10.3380.10:FF:000002">
    <property type="entry name" value="Activating signal cointegrator 1 complex subunit 3"/>
    <property type="match status" value="1"/>
</dbReference>
<dbReference type="PIRSF" id="PIRSF039073">
    <property type="entry name" value="BRR2"/>
    <property type="match status" value="1"/>
</dbReference>
<evidence type="ECO:0000313" key="11">
    <source>
        <dbReference type="Proteomes" id="UP000235220"/>
    </source>
</evidence>
<dbReference type="PANTHER" id="PTHR47961">
    <property type="entry name" value="DNA POLYMERASE THETA, PUTATIVE (AFU_ORTHOLOGUE AFUA_1G05260)-RELATED"/>
    <property type="match status" value="1"/>
</dbReference>
<accession>A0A2I4DS06</accession>
<dbReference type="PROSITE" id="PS51194">
    <property type="entry name" value="HELICASE_CTER"/>
    <property type="match status" value="2"/>
</dbReference>
<evidence type="ECO:0000256" key="3">
    <source>
        <dbReference type="ARBA" id="ARBA00022741"/>
    </source>
</evidence>
<evidence type="ECO:0000256" key="10">
    <source>
        <dbReference type="SAM" id="MobiDB-lite"/>
    </source>
</evidence>
<dbReference type="GO" id="GO:0003676">
    <property type="term" value="F:nucleic acid binding"/>
    <property type="evidence" value="ECO:0007669"/>
    <property type="project" value="InterPro"/>
</dbReference>
<dbReference type="STRING" id="51240.A0A2I4DS06"/>
<sequence>MLVQLPRLTNTLRDPFDVDQAYLQRKLILQNYNRPRNSASSLDESELARKIVHRWEEASFEVRQAYKQFIAAVVELIDGEMPSEEFHEVAVAVYRLFGMPVEEDSVDRNIAEKKLELQKILGHMVTDANLERVASLSQNLFGLVSTDHGSLHDLETHVNGSSNDLEFGADLIFQAPTRFLLDVSLEVGELPSEESFAPYSSFHEGWFEHNDSQHNPCASNGGNFNLSWLRDACDRIVKECASQLSRDELAMAICRVLDSDKPGEEIAGDLLDLVGDGAFETVQDILSHRKELVDAIHHGFLVLKSEKTASNAQSRMPSYGTQVTVQTESEKQIDKLRRKEEKRQRRGTEYGAENDLSAADFSSLLQASETKNLLDDLVGSGPGAQSLAVTALPQGTVRKHYKGYEEVIIPPTPTAQMKPGERLIEIKELDDFAQAAFRGYKSLNRIQSRIFQTVYHTNENILVCAPTGAGKTNIAMISILHEIGQHFKDGYLHKDEFKIVYVAPMKALAAEVTSTFSHRLSPLNMTVRELTGDMQLSKNELEETQMIVTTPEKWDVITRKSSDMSLSMLVKLLIIDEVHLLNDDRGPVIEALVARTLRQVESTQTMIRIVGLSATLPNYLEVAQFLRVNPEMGLFFFDSSYRPVPLAQQYIGISEQNFAARNELLNEICYKKVVDSLRQGHQAMVFVHSRKDTAKTAQKLVELGRKYDDLEVFKNDTHPQFNLIKREVVKSRNKDLVELFEYGIGVHHAGMLRADRGLTERLFSDGLLKVLVCTATLAWGVNLPAHTVVIKGTQLYDPKAGGWRDLGMLDVMQIFGRAGRPQFDKSGEGIIITSHEKLAYYLRLLTSQLPIESQFISSLKDNLNAEVALGTVTNVKEACAWLGYTYLFIRMRLNPLAYGIGWDELVADPSLSSKQRSLVTDAARALDKAKMMRFDEKSGNFYCTELGRIASHFYIQYSSVETYNEMLRRHMNDSEVIDMVAHSSEFENIAVREEEQNELETLVRTSCPLEVKGGPSNKHGKISILIQLYISRGSIDTFSLVSDAAYISASLARIMRALFEICLRRGWCEMSLFMLEYCKAVDRKIWPHLHPLRQFDKDISSDILRKLEERGADLDRLQEMQEKDIGALIRYANGGKLVKQCLGYFPWIQLSATVSPITRTVLKVDLRITPEFIWKDRFHGATERWWILVEDSENDHIYYSELFTLTKRMARGEPQKLSFTVPIFEPHPPQYYIRAVSDSWLHAEAFYTISFHNLALPEACTSHTELLDLKPLPVTSLGNSTYEALYKFSHFNPIQTQSFHVLYHTDNNVLLGAPTGSGKTISAELAMLHLFNTQPDMKVIYIAPLKAIVRERMNDWKKRLVSQLGKEMVEMTGDYTPDLMALLSADIIISTPEKWDGISRNWHSRSYVKKVGLMILDEIHLLGADRGPILEVIVSRMRYISSQTERAVRFVGLSTALANAGDLADWLGVGETGLFNFKPSVRPVPLEVHIQGYPGKFYCPRMNSMNKPAYAAICTHSPTKPVLIFVSSRRQTRLTALDLIQFAASDEQPRQFINILEEALQMVLSQITDQNLRHTLQFGIGLHHAGLNDKDRSLVEELFANNKIQVLVCTSTLAWGVNLPAHLVIIKGTEYYDGKAKRYVDFPITDILQMMGRAGRPQFDQHGKAVILVHEPKKSFYKKFLYEPFPVESSLKEQLHEHINAEIISGTICHKEDAVHYLTWTYLFRRLTVNPAYYGLENTGPEILSSYLSSLVQNTFEDLEDSGCIKMSDDSVEPMMLGSIASQYYLSYMTVSMFGSNIGPDTSLEVFLHILSAASEYDELPVRHNEENYNEALSKRVRYMVDRNRLDDPHVKANLLFQAHFSQLELPISDYVTDLKSVLDQSIRIIQAMIDICANSGWLLSSITCMHLLQMVMQGLWFDKDSNLWMLPSMSDDLASLLNKRGISKVQQLLDLPNATLQTQVGNFPASRLYQDLQRFPRVQVRLKLQRKGSDDAKAPALNIKLEKINSKRNASRAFAPRFPKVKDEAWWLVLGNTFTSELYALKRVSFSDRMVTHMELPSTSTGLQGMKLIVVSDCYIGFEQEHSIDHLTY</sequence>
<dbReference type="FunFam" id="2.60.40.150:FF:000207">
    <property type="entry name" value="DExH-box ATP-dependent RNA helicase DExH14"/>
    <property type="match status" value="1"/>
</dbReference>
<evidence type="ECO:0000256" key="8">
    <source>
        <dbReference type="ARBA" id="ARBA00047984"/>
    </source>
</evidence>
<dbReference type="FunFam" id="3.40.50.300:FF:000231">
    <property type="entry name" value="Activating signal cointegrator 1 complex subunit 3"/>
    <property type="match status" value="1"/>
</dbReference>
<evidence type="ECO:0000256" key="2">
    <source>
        <dbReference type="ARBA" id="ARBA00022728"/>
    </source>
</evidence>
<dbReference type="KEGG" id="jre:108982901"/>
<dbReference type="SUPFAM" id="SSF52540">
    <property type="entry name" value="P-loop containing nucleoside triphosphate hydrolases"/>
    <property type="match status" value="4"/>
</dbReference>
<dbReference type="SUPFAM" id="SSF158702">
    <property type="entry name" value="Sec63 N-terminal domain-like"/>
    <property type="match status" value="2"/>
</dbReference>
<dbReference type="FunFam" id="3.40.50.300:FF:000198">
    <property type="entry name" value="Activating signal cointegrator 1 complex subunit"/>
    <property type="match status" value="1"/>
</dbReference>
<keyword evidence="2" id="KW-0747">Spliceosome</keyword>
<dbReference type="FunFam" id="1.10.10.10:FF:000024">
    <property type="entry name" value="U5 small nuclear ribonucleoprotein helicase"/>
    <property type="match status" value="1"/>
</dbReference>
<keyword evidence="5 12" id="KW-0347">Helicase</keyword>
<dbReference type="InterPro" id="IPR014756">
    <property type="entry name" value="Ig_E-set"/>
</dbReference>
<dbReference type="InterPro" id="IPR003593">
    <property type="entry name" value="AAA+_ATPase"/>
</dbReference>
<dbReference type="SMART" id="SM00382">
    <property type="entry name" value="AAA"/>
    <property type="match status" value="2"/>
</dbReference>
<dbReference type="Gramene" id="Jr02_06700_p1">
    <property type="protein sequence ID" value="cds.Jr02_06700_p1"/>
    <property type="gene ID" value="Jr02_06700"/>
</dbReference>
<evidence type="ECO:0000256" key="5">
    <source>
        <dbReference type="ARBA" id="ARBA00022806"/>
    </source>
</evidence>
<dbReference type="CDD" id="cd18020">
    <property type="entry name" value="DEXHc_ASCC3_1"/>
    <property type="match status" value="1"/>
</dbReference>
<dbReference type="SMART" id="SM00490">
    <property type="entry name" value="HELICc"/>
    <property type="match status" value="2"/>
</dbReference>
<dbReference type="GeneID" id="108982901"/>
<evidence type="ECO:0000256" key="9">
    <source>
        <dbReference type="ARBA" id="ARBA00055371"/>
    </source>
</evidence>
<dbReference type="SUPFAM" id="SSF46785">
    <property type="entry name" value="Winged helix' DNA-binding domain"/>
    <property type="match status" value="2"/>
</dbReference>
<dbReference type="InterPro" id="IPR014001">
    <property type="entry name" value="Helicase_ATP-bd"/>
</dbReference>
<keyword evidence="2" id="KW-0507">mRNA processing</keyword>
<keyword evidence="4" id="KW-0378">Hydrolase</keyword>
<protein>
    <recommendedName>
        <fullName evidence="1">RNA helicase</fullName>
        <ecNumber evidence="1">3.6.4.13</ecNumber>
    </recommendedName>
</protein>
<evidence type="ECO:0000313" key="12">
    <source>
        <dbReference type="RefSeq" id="XP_018809929.1"/>
    </source>
</evidence>
<keyword evidence="3" id="KW-0547">Nucleotide-binding</keyword>
<dbReference type="FunFam" id="3.40.50.300:FF:000102">
    <property type="entry name" value="RNA helicase, activating signal cointegrator 1"/>
    <property type="match status" value="1"/>
</dbReference>
<dbReference type="InterPro" id="IPR027417">
    <property type="entry name" value="P-loop_NTPase"/>
</dbReference>
<dbReference type="GO" id="GO:0016787">
    <property type="term" value="F:hydrolase activity"/>
    <property type="evidence" value="ECO:0007669"/>
    <property type="project" value="UniProtKB-KW"/>
</dbReference>
<dbReference type="FunFam" id="3.40.50.300:FF:000062">
    <property type="entry name" value="U5 small nuclear ribonucleoprotein helicase"/>
    <property type="match status" value="1"/>
</dbReference>